<accession>A0AAV5WWV2</accession>
<feature type="non-terminal residue" evidence="3">
    <location>
        <position position="1"/>
    </location>
</feature>
<dbReference type="EMBL" id="BTSY01000006">
    <property type="protein sequence ID" value="GMT34257.1"/>
    <property type="molecule type" value="Genomic_DNA"/>
</dbReference>
<evidence type="ECO:0000313" key="4">
    <source>
        <dbReference type="Proteomes" id="UP001432322"/>
    </source>
</evidence>
<feature type="coiled-coil region" evidence="1">
    <location>
        <begin position="107"/>
        <end position="170"/>
    </location>
</feature>
<keyword evidence="1" id="KW-0175">Coiled coil</keyword>
<dbReference type="InterPro" id="IPR035445">
    <property type="entry name" value="GYF-like_dom_sf"/>
</dbReference>
<dbReference type="InterPro" id="IPR003169">
    <property type="entry name" value="GYF"/>
</dbReference>
<sequence>SGPFDENKVQSWYAAGFFSSDVRFQISMNTSFDPDGQIFTLGELVDVNGRILPFYFSTNTRNDKKEEEGKALQSLRVNSRADKETIAVLRNELASITESHSNVKSRLELTEKENAKNTMEMENKMKELKEKVKEDEKNQSAMRKELVKEKNDLIAENQKILADYEKINEANSLEKQENQYTIAALRTELESFAKALGTLQYRFDAILAEKQKVETNSKKMEKKVDELEKKLKDEEKEKRLYIMYRYWRRR</sequence>
<keyword evidence="4" id="KW-1185">Reference proteome</keyword>
<name>A0AAV5WWV2_9BILA</name>
<evidence type="ECO:0000313" key="3">
    <source>
        <dbReference type="EMBL" id="GMT34257.1"/>
    </source>
</evidence>
<feature type="coiled-coil region" evidence="1">
    <location>
        <begin position="210"/>
        <end position="244"/>
    </location>
</feature>
<feature type="domain" description="GYF" evidence="2">
    <location>
        <begin position="1"/>
        <end position="42"/>
    </location>
</feature>
<dbReference type="PROSITE" id="PS50829">
    <property type="entry name" value="GYF"/>
    <property type="match status" value="1"/>
</dbReference>
<dbReference type="Proteomes" id="UP001432322">
    <property type="component" value="Unassembled WGS sequence"/>
</dbReference>
<feature type="non-terminal residue" evidence="3">
    <location>
        <position position="250"/>
    </location>
</feature>
<proteinExistence type="predicted"/>
<reference evidence="3" key="1">
    <citation type="submission" date="2023-10" db="EMBL/GenBank/DDBJ databases">
        <title>Genome assembly of Pristionchus species.</title>
        <authorList>
            <person name="Yoshida K."/>
            <person name="Sommer R.J."/>
        </authorList>
    </citation>
    <scope>NUCLEOTIDE SEQUENCE</scope>
    <source>
        <strain evidence="3">RS5133</strain>
    </source>
</reference>
<organism evidence="3 4">
    <name type="scientific">Pristionchus fissidentatus</name>
    <dbReference type="NCBI Taxonomy" id="1538716"/>
    <lineage>
        <taxon>Eukaryota</taxon>
        <taxon>Metazoa</taxon>
        <taxon>Ecdysozoa</taxon>
        <taxon>Nematoda</taxon>
        <taxon>Chromadorea</taxon>
        <taxon>Rhabditida</taxon>
        <taxon>Rhabditina</taxon>
        <taxon>Diplogasteromorpha</taxon>
        <taxon>Diplogasteroidea</taxon>
        <taxon>Neodiplogasteridae</taxon>
        <taxon>Pristionchus</taxon>
    </lineage>
</organism>
<dbReference type="SUPFAM" id="SSF55277">
    <property type="entry name" value="GYF domain"/>
    <property type="match status" value="1"/>
</dbReference>
<comment type="caution">
    <text evidence="3">The sequence shown here is derived from an EMBL/GenBank/DDBJ whole genome shotgun (WGS) entry which is preliminary data.</text>
</comment>
<gene>
    <name evidence="3" type="ORF">PFISCL1PPCAC_25554</name>
</gene>
<protein>
    <recommendedName>
        <fullName evidence="2">GYF domain-containing protein</fullName>
    </recommendedName>
</protein>
<evidence type="ECO:0000256" key="1">
    <source>
        <dbReference type="SAM" id="Coils"/>
    </source>
</evidence>
<dbReference type="AlphaFoldDB" id="A0AAV5WWV2"/>
<evidence type="ECO:0000259" key="2">
    <source>
        <dbReference type="PROSITE" id="PS50829"/>
    </source>
</evidence>